<dbReference type="EMBL" id="FKLO01000038">
    <property type="protein sequence ID" value="SAM62450.1"/>
    <property type="molecule type" value="Genomic_DNA"/>
</dbReference>
<dbReference type="PROSITE" id="PS51481">
    <property type="entry name" value="DHAK"/>
    <property type="match status" value="1"/>
</dbReference>
<evidence type="ECO:0000256" key="3">
    <source>
        <dbReference type="ARBA" id="ARBA00012095"/>
    </source>
</evidence>
<dbReference type="PANTHER" id="PTHR28629">
    <property type="entry name" value="TRIOKINASE/FMN CYCLASE"/>
    <property type="match status" value="1"/>
</dbReference>
<evidence type="ECO:0000256" key="6">
    <source>
        <dbReference type="ARBA" id="ARBA00022798"/>
    </source>
</evidence>
<proteinExistence type="predicted"/>
<dbReference type="Proteomes" id="UP000190837">
    <property type="component" value="Unassembled WGS sequence"/>
</dbReference>
<dbReference type="SUPFAM" id="SSF82549">
    <property type="entry name" value="DAK1/DegV-like"/>
    <property type="match status" value="1"/>
</dbReference>
<dbReference type="Pfam" id="PF02733">
    <property type="entry name" value="Dak1"/>
    <property type="match status" value="1"/>
</dbReference>
<evidence type="ECO:0000259" key="7">
    <source>
        <dbReference type="PROSITE" id="PS51481"/>
    </source>
</evidence>
<dbReference type="FunFam" id="3.30.1180.20:FF:000002">
    <property type="entry name" value="Dihydroxyacetone kinase subunit DhaK"/>
    <property type="match status" value="1"/>
</dbReference>
<dbReference type="PANTHER" id="PTHR28629:SF4">
    <property type="entry name" value="TRIOKINASE_FMN CYCLASE"/>
    <property type="match status" value="1"/>
</dbReference>
<keyword evidence="6" id="KW-0319">Glycerol metabolism</keyword>
<evidence type="ECO:0000256" key="4">
    <source>
        <dbReference type="ARBA" id="ARBA00022679"/>
    </source>
</evidence>
<name>A0A1C3H417_9GAMM</name>
<protein>
    <recommendedName>
        <fullName evidence="3">phosphoenolpyruvate--glycerone phosphotransferase</fullName>
        <ecNumber evidence="3">2.7.1.121</ecNumber>
    </recommendedName>
</protein>
<keyword evidence="8" id="KW-0670">Pyruvate</keyword>
<gene>
    <name evidence="8" type="ORF">CHUV0807_1016</name>
</gene>
<dbReference type="Gene3D" id="3.40.50.10440">
    <property type="entry name" value="Dihydroxyacetone kinase, domain 1"/>
    <property type="match status" value="1"/>
</dbReference>
<keyword evidence="5" id="KW-0418">Kinase</keyword>
<dbReference type="NCBIfam" id="TIGR02363">
    <property type="entry name" value="dhaK1"/>
    <property type="match status" value="1"/>
</dbReference>
<evidence type="ECO:0000256" key="1">
    <source>
        <dbReference type="ARBA" id="ARBA00001113"/>
    </source>
</evidence>
<reference evidence="9" key="1">
    <citation type="submission" date="2016-04" db="EMBL/GenBank/DDBJ databases">
        <authorList>
            <person name="Tagini F."/>
        </authorList>
    </citation>
    <scope>NUCLEOTIDE SEQUENCE [LARGE SCALE GENOMIC DNA]</scope>
    <source>
        <strain evidence="9">CHUV0807</strain>
    </source>
</reference>
<keyword evidence="4 8" id="KW-0808">Transferase</keyword>
<dbReference type="GO" id="GO:0047324">
    <property type="term" value="F:phosphoenolpyruvate-glycerone phosphotransferase activity"/>
    <property type="evidence" value="ECO:0007669"/>
    <property type="project" value="UniProtKB-EC"/>
</dbReference>
<dbReference type="FunFam" id="3.40.50.10440:FF:000001">
    <property type="entry name" value="Dihydroxyacetone kinase, DhaK subunit"/>
    <property type="match status" value="1"/>
</dbReference>
<feature type="domain" description="DhaK" evidence="7">
    <location>
        <begin position="7"/>
        <end position="352"/>
    </location>
</feature>
<comment type="catalytic activity">
    <reaction evidence="1">
        <text>dihydroxyacetone + phosphoenolpyruvate = dihydroxyacetone phosphate + pyruvate</text>
        <dbReference type="Rhea" id="RHEA:18381"/>
        <dbReference type="ChEBI" id="CHEBI:15361"/>
        <dbReference type="ChEBI" id="CHEBI:16016"/>
        <dbReference type="ChEBI" id="CHEBI:57642"/>
        <dbReference type="ChEBI" id="CHEBI:58702"/>
        <dbReference type="EC" id="2.7.1.121"/>
    </reaction>
</comment>
<evidence type="ECO:0000313" key="9">
    <source>
        <dbReference type="Proteomes" id="UP000190837"/>
    </source>
</evidence>
<dbReference type="GO" id="GO:0019563">
    <property type="term" value="P:glycerol catabolic process"/>
    <property type="evidence" value="ECO:0007669"/>
    <property type="project" value="TreeGrafter"/>
</dbReference>
<dbReference type="GO" id="GO:0005829">
    <property type="term" value="C:cytosol"/>
    <property type="evidence" value="ECO:0007669"/>
    <property type="project" value="TreeGrafter"/>
</dbReference>
<evidence type="ECO:0000256" key="2">
    <source>
        <dbReference type="ARBA" id="ARBA00004745"/>
    </source>
</evidence>
<dbReference type="Gene3D" id="3.30.1180.20">
    <property type="entry name" value="Dihydroxyacetone kinase, domain 2"/>
    <property type="match status" value="1"/>
</dbReference>
<dbReference type="InterPro" id="IPR050861">
    <property type="entry name" value="Dihydroxyacetone_Kinase"/>
</dbReference>
<dbReference type="AlphaFoldDB" id="A0A1C3H417"/>
<accession>A0A1C3H417</accession>
<dbReference type="EC" id="2.7.1.121" evidence="3"/>
<organism evidence="8 9">
    <name type="scientific">Cardiobacterium hominis</name>
    <dbReference type="NCBI Taxonomy" id="2718"/>
    <lineage>
        <taxon>Bacteria</taxon>
        <taxon>Pseudomonadati</taxon>
        <taxon>Pseudomonadota</taxon>
        <taxon>Gammaproteobacteria</taxon>
        <taxon>Cardiobacteriales</taxon>
        <taxon>Cardiobacteriaceae</taxon>
        <taxon>Cardiobacterium</taxon>
    </lineage>
</organism>
<dbReference type="InterPro" id="IPR004006">
    <property type="entry name" value="DhaK_dom"/>
</dbReference>
<evidence type="ECO:0000313" key="8">
    <source>
        <dbReference type="EMBL" id="SAM62450.1"/>
    </source>
</evidence>
<comment type="pathway">
    <text evidence="2">Polyol metabolism; glycerol degradation.</text>
</comment>
<dbReference type="GO" id="GO:0004371">
    <property type="term" value="F:glycerone kinase activity"/>
    <property type="evidence" value="ECO:0007669"/>
    <property type="project" value="InterPro"/>
</dbReference>
<dbReference type="RefSeq" id="WP_079540180.1">
    <property type="nucleotide sequence ID" value="NZ_CP171111.1"/>
</dbReference>
<evidence type="ECO:0000256" key="5">
    <source>
        <dbReference type="ARBA" id="ARBA00022777"/>
    </source>
</evidence>
<sequence>MKKLINQVETVLNEQLQGFVAAHPALRLHRDPVFIARSDAPLAGKVALISGGGSGHEPMHSGFVGDGMLDGAVPGEIFTSPTPDQVVACAQAVDGGKGVLLLVKNYTGDVLNFETAAELLHDMGTEVAFVLTDDDVAVKDSLYTAGRRGVAGTVLLEKLLGAAARRGDDLASLAALGRRLNDQCHSIGIALGACTVPAAGKPSFTLADDEMEFGVGIHGEPGIERRAFKGLDDTVTQMFATLIEHGAYHRTLRLWNGAAASWDEVNQEKQPLAKGDRVIALVNNLGSVPLSECYGVYHALARCCADFGLTIARSLVGSYCTSLDMQGISITLLKADDAVLELFDAPVCTPGWSNGGRA</sequence>
<dbReference type="InterPro" id="IPR012736">
    <property type="entry name" value="DhaK_1"/>
</dbReference>